<keyword evidence="6" id="KW-0663">Pyridoxal phosphate</keyword>
<comment type="caution">
    <text evidence="8">The sequence shown here is derived from an EMBL/GenBank/DDBJ whole genome shotgun (WGS) entry which is preliminary data.</text>
</comment>
<gene>
    <name evidence="8" type="ORF">A2Y75_10930</name>
</gene>
<evidence type="ECO:0000256" key="4">
    <source>
        <dbReference type="ARBA" id="ARBA00022576"/>
    </source>
</evidence>
<protein>
    <recommendedName>
        <fullName evidence="7">Aminotransferase class I/classII large domain-containing protein</fullName>
    </recommendedName>
</protein>
<dbReference type="CDD" id="cd00609">
    <property type="entry name" value="AAT_like"/>
    <property type="match status" value="1"/>
</dbReference>
<dbReference type="PANTHER" id="PTHR42790">
    <property type="entry name" value="AMINOTRANSFERASE"/>
    <property type="match status" value="1"/>
</dbReference>
<proteinExistence type="inferred from homology"/>
<evidence type="ECO:0000256" key="3">
    <source>
        <dbReference type="ARBA" id="ARBA00011738"/>
    </source>
</evidence>
<dbReference type="Gene3D" id="3.40.640.10">
    <property type="entry name" value="Type I PLP-dependent aspartate aminotransferase-like (Major domain)"/>
    <property type="match status" value="1"/>
</dbReference>
<comment type="similarity">
    <text evidence="2">Belongs to the class-I pyridoxal-phosphate-dependent aminotransferase family.</text>
</comment>
<evidence type="ECO:0000259" key="7">
    <source>
        <dbReference type="Pfam" id="PF00155"/>
    </source>
</evidence>
<dbReference type="GO" id="GO:0030170">
    <property type="term" value="F:pyridoxal phosphate binding"/>
    <property type="evidence" value="ECO:0007669"/>
    <property type="project" value="InterPro"/>
</dbReference>
<dbReference type="Pfam" id="PF00155">
    <property type="entry name" value="Aminotran_1_2"/>
    <property type="match status" value="1"/>
</dbReference>
<dbReference type="InterPro" id="IPR015422">
    <property type="entry name" value="PyrdxlP-dep_Trfase_small"/>
</dbReference>
<evidence type="ECO:0000256" key="6">
    <source>
        <dbReference type="ARBA" id="ARBA00022898"/>
    </source>
</evidence>
<name>A0A1F2WRD0_9ACTN</name>
<dbReference type="FunFam" id="3.40.640.10:FF:000053">
    <property type="entry name" value="Aminotransferase, class I"/>
    <property type="match status" value="1"/>
</dbReference>
<evidence type="ECO:0000313" key="8">
    <source>
        <dbReference type="EMBL" id="OFW59346.1"/>
    </source>
</evidence>
<dbReference type="EMBL" id="MELK01000016">
    <property type="protein sequence ID" value="OFW59346.1"/>
    <property type="molecule type" value="Genomic_DNA"/>
</dbReference>
<dbReference type="AlphaFoldDB" id="A0A1F2WRD0"/>
<dbReference type="Gene3D" id="3.90.1150.10">
    <property type="entry name" value="Aspartate Aminotransferase, domain 1"/>
    <property type="match status" value="1"/>
</dbReference>
<dbReference type="GO" id="GO:0008483">
    <property type="term" value="F:transaminase activity"/>
    <property type="evidence" value="ECO:0007669"/>
    <property type="project" value="UniProtKB-KW"/>
</dbReference>
<evidence type="ECO:0000256" key="2">
    <source>
        <dbReference type="ARBA" id="ARBA00007441"/>
    </source>
</evidence>
<feature type="domain" description="Aminotransferase class I/classII large" evidence="7">
    <location>
        <begin position="71"/>
        <end position="412"/>
    </location>
</feature>
<evidence type="ECO:0000256" key="5">
    <source>
        <dbReference type="ARBA" id="ARBA00022679"/>
    </source>
</evidence>
<organism evidence="8 9">
    <name type="scientific">Candidatus Solincola sediminis</name>
    <dbReference type="NCBI Taxonomy" id="1797199"/>
    <lineage>
        <taxon>Bacteria</taxon>
        <taxon>Bacillati</taxon>
        <taxon>Actinomycetota</taxon>
        <taxon>Candidatus Geothermincolia</taxon>
        <taxon>Candidatus Geothermincolales</taxon>
        <taxon>Candidatus Geothermincolaceae</taxon>
        <taxon>Candidatus Solincola</taxon>
    </lineage>
</organism>
<evidence type="ECO:0000313" key="9">
    <source>
        <dbReference type="Proteomes" id="UP000177876"/>
    </source>
</evidence>
<dbReference type="InterPro" id="IPR050859">
    <property type="entry name" value="Class-I_PLP-dep_aminotransf"/>
</dbReference>
<dbReference type="SUPFAM" id="SSF53383">
    <property type="entry name" value="PLP-dependent transferases"/>
    <property type="match status" value="1"/>
</dbReference>
<sequence>MRRVVLAAGVKRCFAMSPRFTLDPFIEQYAHRTSSMLSSQIRDLLAVTARPDIISMAGGLPFTQAFDPEVILRTVRRVLEEDYAAALQYGPTDGYAPLKHSLVEVMREEGTVCFPEDIMITNGAQQGLEIITKIFINPGDHIIVEAPSYVGALNSFQSYQPRIHAVDMDEAGMIIDRLRVMLRELDAGGNHVKFIYTIPNFQNPAGITLSTERRAQLIEAARDYDCLIVEDNPYGLLRFEGTAGPTLRSMDRERVIYLGTLSKIFSAGMRIGWIAAPHPILNKLLLAKQSADLCTSSFTQRIAHIYFSEEDWRGQVRRLLEIYRNRCHAMLSAMDEHLSGLAEWTRPEGGFFLWASLPDYVNTSEMLASAIGMKVAYVPGSGFFPGEGGENCMRLNYSYADDEMAEEGIKRLAKVIKREVSLAKALGLDKRS</sequence>
<comment type="subunit">
    <text evidence="3">Homodimer.</text>
</comment>
<dbReference type="Proteomes" id="UP000177876">
    <property type="component" value="Unassembled WGS sequence"/>
</dbReference>
<dbReference type="GO" id="GO:1901605">
    <property type="term" value="P:alpha-amino acid metabolic process"/>
    <property type="evidence" value="ECO:0007669"/>
    <property type="project" value="TreeGrafter"/>
</dbReference>
<dbReference type="STRING" id="1797197.A2Y75_10930"/>
<comment type="cofactor">
    <cofactor evidence="1">
        <name>pyridoxal 5'-phosphate</name>
        <dbReference type="ChEBI" id="CHEBI:597326"/>
    </cofactor>
</comment>
<reference evidence="8 9" key="1">
    <citation type="journal article" date="2016" name="Nat. Commun.">
        <title>Thousands of microbial genomes shed light on interconnected biogeochemical processes in an aquifer system.</title>
        <authorList>
            <person name="Anantharaman K."/>
            <person name="Brown C.T."/>
            <person name="Hug L.A."/>
            <person name="Sharon I."/>
            <person name="Castelle C.J."/>
            <person name="Probst A.J."/>
            <person name="Thomas B.C."/>
            <person name="Singh A."/>
            <person name="Wilkins M.J."/>
            <person name="Karaoz U."/>
            <person name="Brodie E.L."/>
            <person name="Williams K.H."/>
            <person name="Hubbard S.S."/>
            <person name="Banfield J.F."/>
        </authorList>
    </citation>
    <scope>NUCLEOTIDE SEQUENCE [LARGE SCALE GENOMIC DNA]</scope>
</reference>
<dbReference type="InterPro" id="IPR015421">
    <property type="entry name" value="PyrdxlP-dep_Trfase_major"/>
</dbReference>
<accession>A0A1F2WRD0</accession>
<dbReference type="PANTHER" id="PTHR42790:SF19">
    <property type="entry name" value="KYNURENINE_ALPHA-AMINOADIPATE AMINOTRANSFERASE, MITOCHONDRIAL"/>
    <property type="match status" value="1"/>
</dbReference>
<evidence type="ECO:0000256" key="1">
    <source>
        <dbReference type="ARBA" id="ARBA00001933"/>
    </source>
</evidence>
<dbReference type="InterPro" id="IPR004839">
    <property type="entry name" value="Aminotransferase_I/II_large"/>
</dbReference>
<keyword evidence="4" id="KW-0032">Aminotransferase</keyword>
<dbReference type="InterPro" id="IPR015424">
    <property type="entry name" value="PyrdxlP-dep_Trfase"/>
</dbReference>
<keyword evidence="5" id="KW-0808">Transferase</keyword>